<comment type="caution">
    <text evidence="1">The sequence shown here is derived from an EMBL/GenBank/DDBJ whole genome shotgun (WGS) entry which is preliminary data.</text>
</comment>
<accession>A0AAV4BNJ6</accession>
<dbReference type="Proteomes" id="UP000735302">
    <property type="component" value="Unassembled WGS sequence"/>
</dbReference>
<evidence type="ECO:0000313" key="1">
    <source>
        <dbReference type="EMBL" id="GFO21679.1"/>
    </source>
</evidence>
<sequence>MSSCVCLLEGWNTGEVVALDTVMGSDGLTTFTWSMDWPASIRDITPGVAPPSPEKSAQLLGWTGLPVSETSHQEVCHLHLDSPKVLSLPGLPVSESHTRSCAAFTWSLFSCWA</sequence>
<organism evidence="1 2">
    <name type="scientific">Plakobranchus ocellatus</name>
    <dbReference type="NCBI Taxonomy" id="259542"/>
    <lineage>
        <taxon>Eukaryota</taxon>
        <taxon>Metazoa</taxon>
        <taxon>Spiralia</taxon>
        <taxon>Lophotrochozoa</taxon>
        <taxon>Mollusca</taxon>
        <taxon>Gastropoda</taxon>
        <taxon>Heterobranchia</taxon>
        <taxon>Euthyneura</taxon>
        <taxon>Panpulmonata</taxon>
        <taxon>Sacoglossa</taxon>
        <taxon>Placobranchoidea</taxon>
        <taxon>Plakobranchidae</taxon>
        <taxon>Plakobranchus</taxon>
    </lineage>
</organism>
<proteinExistence type="predicted"/>
<protein>
    <submittedName>
        <fullName evidence="1">Uncharacterized protein</fullName>
    </submittedName>
</protein>
<reference evidence="1 2" key="1">
    <citation type="journal article" date="2021" name="Elife">
        <title>Chloroplast acquisition without the gene transfer in kleptoplastic sea slugs, Plakobranchus ocellatus.</title>
        <authorList>
            <person name="Maeda T."/>
            <person name="Takahashi S."/>
            <person name="Yoshida T."/>
            <person name="Shimamura S."/>
            <person name="Takaki Y."/>
            <person name="Nagai Y."/>
            <person name="Toyoda A."/>
            <person name="Suzuki Y."/>
            <person name="Arimoto A."/>
            <person name="Ishii H."/>
            <person name="Satoh N."/>
            <person name="Nishiyama T."/>
            <person name="Hasebe M."/>
            <person name="Maruyama T."/>
            <person name="Minagawa J."/>
            <person name="Obokata J."/>
            <person name="Shigenobu S."/>
        </authorList>
    </citation>
    <scope>NUCLEOTIDE SEQUENCE [LARGE SCALE GENOMIC DNA]</scope>
</reference>
<name>A0AAV4BNJ6_9GAST</name>
<gene>
    <name evidence="1" type="ORF">PoB_004818400</name>
</gene>
<dbReference type="AlphaFoldDB" id="A0AAV4BNJ6"/>
<dbReference type="EMBL" id="BLXT01005270">
    <property type="protein sequence ID" value="GFO21679.1"/>
    <property type="molecule type" value="Genomic_DNA"/>
</dbReference>
<keyword evidence="2" id="KW-1185">Reference proteome</keyword>
<evidence type="ECO:0000313" key="2">
    <source>
        <dbReference type="Proteomes" id="UP000735302"/>
    </source>
</evidence>